<dbReference type="Proteomes" id="UP000316304">
    <property type="component" value="Unassembled WGS sequence"/>
</dbReference>
<proteinExistence type="inferred from homology"/>
<evidence type="ECO:0000256" key="1">
    <source>
        <dbReference type="ARBA" id="ARBA00006739"/>
    </source>
</evidence>
<dbReference type="OrthoDB" id="9801954at2"/>
<dbReference type="SUPFAM" id="SSF53448">
    <property type="entry name" value="Nucleotide-diphospho-sugar transferases"/>
    <property type="match status" value="1"/>
</dbReference>
<dbReference type="PANTHER" id="PTHR43179">
    <property type="entry name" value="RHAMNOSYLTRANSFERASE WBBL"/>
    <property type="match status" value="1"/>
</dbReference>
<dbReference type="InterPro" id="IPR029044">
    <property type="entry name" value="Nucleotide-diphossugar_trans"/>
</dbReference>
<evidence type="ECO:0000313" key="4">
    <source>
        <dbReference type="EMBL" id="TWU27164.1"/>
    </source>
</evidence>
<accession>A0A5C6CU38</accession>
<evidence type="ECO:0000256" key="2">
    <source>
        <dbReference type="ARBA" id="ARBA00022676"/>
    </source>
</evidence>
<dbReference type="AlphaFoldDB" id="A0A5C6CU38"/>
<dbReference type="Pfam" id="PF13641">
    <property type="entry name" value="Glyco_tranf_2_3"/>
    <property type="match status" value="1"/>
</dbReference>
<keyword evidence="3 4" id="KW-0808">Transferase</keyword>
<evidence type="ECO:0000256" key="3">
    <source>
        <dbReference type="ARBA" id="ARBA00022679"/>
    </source>
</evidence>
<dbReference type="GO" id="GO:0016757">
    <property type="term" value="F:glycosyltransferase activity"/>
    <property type="evidence" value="ECO:0007669"/>
    <property type="project" value="UniProtKB-KW"/>
</dbReference>
<dbReference type="Gene3D" id="3.90.550.10">
    <property type="entry name" value="Spore Coat Polysaccharide Biosynthesis Protein SpsA, Chain A"/>
    <property type="match status" value="1"/>
</dbReference>
<organism evidence="4 5">
    <name type="scientific">Novipirellula galeiformis</name>
    <dbReference type="NCBI Taxonomy" id="2528004"/>
    <lineage>
        <taxon>Bacteria</taxon>
        <taxon>Pseudomonadati</taxon>
        <taxon>Planctomycetota</taxon>
        <taxon>Planctomycetia</taxon>
        <taxon>Pirellulales</taxon>
        <taxon>Pirellulaceae</taxon>
        <taxon>Novipirellula</taxon>
    </lineage>
</organism>
<sequence>MSTSTLPLTIAIPTLGREQVLVDTIQMLLDQTPRASEILVVDQSAEHDPSVAAHLAAWHHDNHIVWLQLDKASQPGALNEALRRASQEFVLFLDDDIRIDSGFLAAHMDGFSSDEIWAVAGQVLQPGENPDDDYVHTESNGCFADADFRFRSNRPAMIENAMSGNMTVRRQRALQVGGFDENFTPPVAYRFDNEFSKRLCKSGGKIAFLPKARIYHLRAPRGGTRSNSNHLTSMSPEHGIGDHYFALLHGRGLKRWTYISRRMVREVCTRFHLKHPWWIPVKFIGETRAFIGAIALRVSGPRLIQTISDDER</sequence>
<reference evidence="4 5" key="1">
    <citation type="submission" date="2019-02" db="EMBL/GenBank/DDBJ databases">
        <title>Deep-cultivation of Planctomycetes and their phenomic and genomic characterization uncovers novel biology.</title>
        <authorList>
            <person name="Wiegand S."/>
            <person name="Jogler M."/>
            <person name="Boedeker C."/>
            <person name="Pinto D."/>
            <person name="Vollmers J."/>
            <person name="Rivas-Marin E."/>
            <person name="Kohn T."/>
            <person name="Peeters S.H."/>
            <person name="Heuer A."/>
            <person name="Rast P."/>
            <person name="Oberbeckmann S."/>
            <person name="Bunk B."/>
            <person name="Jeske O."/>
            <person name="Meyerdierks A."/>
            <person name="Storesund J.E."/>
            <person name="Kallscheuer N."/>
            <person name="Luecker S."/>
            <person name="Lage O.M."/>
            <person name="Pohl T."/>
            <person name="Merkel B.J."/>
            <person name="Hornburger P."/>
            <person name="Mueller R.-W."/>
            <person name="Bruemmer F."/>
            <person name="Labrenz M."/>
            <person name="Spormann A.M."/>
            <person name="Op Den Camp H."/>
            <person name="Overmann J."/>
            <person name="Amann R."/>
            <person name="Jetten M.S.M."/>
            <person name="Mascher T."/>
            <person name="Medema M.H."/>
            <person name="Devos D.P."/>
            <person name="Kaster A.-K."/>
            <person name="Ovreas L."/>
            <person name="Rohde M."/>
            <person name="Galperin M.Y."/>
            <person name="Jogler C."/>
        </authorList>
    </citation>
    <scope>NUCLEOTIDE SEQUENCE [LARGE SCALE GENOMIC DNA]</scope>
    <source>
        <strain evidence="4 5">Pla52o</strain>
    </source>
</reference>
<comment type="caution">
    <text evidence="4">The sequence shown here is derived from an EMBL/GenBank/DDBJ whole genome shotgun (WGS) entry which is preliminary data.</text>
</comment>
<gene>
    <name evidence="4" type="ORF">Pla52o_10280</name>
</gene>
<keyword evidence="2" id="KW-0328">Glycosyltransferase</keyword>
<dbReference type="EMBL" id="SJPT01000001">
    <property type="protein sequence ID" value="TWU27164.1"/>
    <property type="molecule type" value="Genomic_DNA"/>
</dbReference>
<comment type="similarity">
    <text evidence="1">Belongs to the glycosyltransferase 2 family.</text>
</comment>
<dbReference type="PANTHER" id="PTHR43179:SF12">
    <property type="entry name" value="GALACTOFURANOSYLTRANSFERASE GLFT2"/>
    <property type="match status" value="1"/>
</dbReference>
<protein>
    <submittedName>
        <fullName evidence="4">Glycosyl transferase family 2</fullName>
    </submittedName>
</protein>
<dbReference type="RefSeq" id="WP_146593398.1">
    <property type="nucleotide sequence ID" value="NZ_SJPT01000001.1"/>
</dbReference>
<evidence type="ECO:0000313" key="5">
    <source>
        <dbReference type="Proteomes" id="UP000316304"/>
    </source>
</evidence>
<name>A0A5C6CU38_9BACT</name>
<keyword evidence="5" id="KW-1185">Reference proteome</keyword>